<evidence type="ECO:0000256" key="1">
    <source>
        <dbReference type="ARBA" id="ARBA00004613"/>
    </source>
</evidence>
<gene>
    <name evidence="5" type="ORF">GE061_000312</name>
</gene>
<comment type="subcellular location">
    <subcellularLocation>
        <location evidence="1">Secreted</location>
    </subcellularLocation>
</comment>
<dbReference type="SMART" id="SM00737">
    <property type="entry name" value="ML"/>
    <property type="match status" value="1"/>
</dbReference>
<dbReference type="InterPro" id="IPR014756">
    <property type="entry name" value="Ig_E-set"/>
</dbReference>
<dbReference type="EMBL" id="WIXP02000001">
    <property type="protein sequence ID" value="KAF6215975.1"/>
    <property type="molecule type" value="Genomic_DNA"/>
</dbReference>
<protein>
    <recommendedName>
        <fullName evidence="4">MD-2-related lipid-recognition domain-containing protein</fullName>
    </recommendedName>
</protein>
<evidence type="ECO:0000256" key="2">
    <source>
        <dbReference type="ARBA" id="ARBA00006370"/>
    </source>
</evidence>
<evidence type="ECO:0000256" key="3">
    <source>
        <dbReference type="ARBA" id="ARBA00022525"/>
    </source>
</evidence>
<evidence type="ECO:0000313" key="6">
    <source>
        <dbReference type="Proteomes" id="UP000466442"/>
    </source>
</evidence>
<comment type="caution">
    <text evidence="5">The sequence shown here is derived from an EMBL/GenBank/DDBJ whole genome shotgun (WGS) entry which is preliminary data.</text>
</comment>
<dbReference type="FunFam" id="2.60.40.770:FF:000001">
    <property type="entry name" value="NPC intracellular cholesterol transporter 2"/>
    <property type="match status" value="1"/>
</dbReference>
<feature type="domain" description="MD-2-related lipid-recognition" evidence="4">
    <location>
        <begin position="21"/>
        <end position="144"/>
    </location>
</feature>
<dbReference type="Pfam" id="PF02221">
    <property type="entry name" value="E1_DerP2_DerF2"/>
    <property type="match status" value="1"/>
</dbReference>
<dbReference type="Gene3D" id="2.60.40.770">
    <property type="match status" value="1"/>
</dbReference>
<reference evidence="5" key="1">
    <citation type="journal article" date="2021" name="Mol. Ecol. Resour.">
        <title>Apolygus lucorum genome provides insights into omnivorousness and mesophyll feeding.</title>
        <authorList>
            <person name="Liu Y."/>
            <person name="Liu H."/>
            <person name="Wang H."/>
            <person name="Huang T."/>
            <person name="Liu B."/>
            <person name="Yang B."/>
            <person name="Yin L."/>
            <person name="Li B."/>
            <person name="Zhang Y."/>
            <person name="Zhang S."/>
            <person name="Jiang F."/>
            <person name="Zhang X."/>
            <person name="Ren Y."/>
            <person name="Wang B."/>
            <person name="Wang S."/>
            <person name="Lu Y."/>
            <person name="Wu K."/>
            <person name="Fan W."/>
            <person name="Wang G."/>
        </authorList>
    </citation>
    <scope>NUCLEOTIDE SEQUENCE</scope>
    <source>
        <strain evidence="5">12Hb</strain>
    </source>
</reference>
<keyword evidence="6" id="KW-1185">Reference proteome</keyword>
<dbReference type="OrthoDB" id="6489092at2759"/>
<dbReference type="InterPro" id="IPR003172">
    <property type="entry name" value="ML_dom"/>
</dbReference>
<sequence length="149" mass="16329">MELTKHLILTALPLAMALTKFDPCPGEPSVLSLDLKGCTEPPCKFYKGQNCEFIIEVLANEYINTLHTNVKAFALGTETEYPLSSDAADVCQHLMDGECPLDKGEDVKYHLVFPVSESYPEISLIIQFSIVSEHGTVGCLRLPSVVVQG</sequence>
<evidence type="ECO:0000259" key="4">
    <source>
        <dbReference type="SMART" id="SM00737"/>
    </source>
</evidence>
<dbReference type="SUPFAM" id="SSF81296">
    <property type="entry name" value="E set domains"/>
    <property type="match status" value="1"/>
</dbReference>
<dbReference type="GO" id="GO:0005576">
    <property type="term" value="C:extracellular region"/>
    <property type="evidence" value="ECO:0007669"/>
    <property type="project" value="UniProtKB-SubCell"/>
</dbReference>
<organism evidence="5 6">
    <name type="scientific">Apolygus lucorum</name>
    <name type="common">Small green plant bug</name>
    <name type="synonym">Lygocoris lucorum</name>
    <dbReference type="NCBI Taxonomy" id="248454"/>
    <lineage>
        <taxon>Eukaryota</taxon>
        <taxon>Metazoa</taxon>
        <taxon>Ecdysozoa</taxon>
        <taxon>Arthropoda</taxon>
        <taxon>Hexapoda</taxon>
        <taxon>Insecta</taxon>
        <taxon>Pterygota</taxon>
        <taxon>Neoptera</taxon>
        <taxon>Paraneoptera</taxon>
        <taxon>Hemiptera</taxon>
        <taxon>Heteroptera</taxon>
        <taxon>Panheteroptera</taxon>
        <taxon>Cimicomorpha</taxon>
        <taxon>Miridae</taxon>
        <taxon>Mirini</taxon>
        <taxon>Apolygus</taxon>
    </lineage>
</organism>
<accession>A0A6A4KHR0</accession>
<name>A0A6A4KHR0_APOLU</name>
<dbReference type="AlphaFoldDB" id="A0A6A4KHR0"/>
<comment type="similarity">
    <text evidence="2">Belongs to the NPC2 family.</text>
</comment>
<evidence type="ECO:0000313" key="5">
    <source>
        <dbReference type="EMBL" id="KAF6215975.1"/>
    </source>
</evidence>
<keyword evidence="3" id="KW-0964">Secreted</keyword>
<proteinExistence type="inferred from homology"/>
<dbReference type="Proteomes" id="UP000466442">
    <property type="component" value="Linkage Group LG1"/>
</dbReference>